<sequence>MDILYYSNYCKHSQKLVQTLVKGNLSDKISFVCIDKRKHDAKTNQTFIILENGSKVVLPPNLHSVPALLLIKNNYKLVLGDEILKHFHPLLKQQSEMAVRFNGEPQGYHLGGFSSGTNIVSEQYTYYNMTPDELSAKGRGGNRQMYNYVSATEDLSFINTPPDNYRPDKLSTNVTIDNLQQKRLDEIKQVGGQSHPVLGQGI</sequence>
<dbReference type="EMBL" id="MN739851">
    <property type="protein sequence ID" value="QHT74537.1"/>
    <property type="molecule type" value="Genomic_DNA"/>
</dbReference>
<protein>
    <submittedName>
        <fullName evidence="1">Uncharacterized protein</fullName>
    </submittedName>
</protein>
<name>A0A6C0H2A1_9ZZZZ</name>
<reference evidence="1" key="1">
    <citation type="journal article" date="2020" name="Nature">
        <title>Giant virus diversity and host interactions through global metagenomics.</title>
        <authorList>
            <person name="Schulz F."/>
            <person name="Roux S."/>
            <person name="Paez-Espino D."/>
            <person name="Jungbluth S."/>
            <person name="Walsh D.A."/>
            <person name="Denef V.J."/>
            <person name="McMahon K.D."/>
            <person name="Konstantinidis K.T."/>
            <person name="Eloe-Fadrosh E.A."/>
            <person name="Kyrpides N.C."/>
            <person name="Woyke T."/>
        </authorList>
    </citation>
    <scope>NUCLEOTIDE SEQUENCE</scope>
    <source>
        <strain evidence="1">GVMAG-M-3300023179-59</strain>
    </source>
</reference>
<evidence type="ECO:0000313" key="1">
    <source>
        <dbReference type="EMBL" id="QHT74537.1"/>
    </source>
</evidence>
<dbReference type="AlphaFoldDB" id="A0A6C0H2A1"/>
<accession>A0A6C0H2A1</accession>
<proteinExistence type="predicted"/>
<organism evidence="1">
    <name type="scientific">viral metagenome</name>
    <dbReference type="NCBI Taxonomy" id="1070528"/>
    <lineage>
        <taxon>unclassified sequences</taxon>
        <taxon>metagenomes</taxon>
        <taxon>organismal metagenomes</taxon>
    </lineage>
</organism>